<feature type="transmembrane region" description="Helical" evidence="1">
    <location>
        <begin position="73"/>
        <end position="96"/>
    </location>
</feature>
<feature type="transmembrane region" description="Helical" evidence="1">
    <location>
        <begin position="44"/>
        <end position="64"/>
    </location>
</feature>
<gene>
    <name evidence="3" type="ORF">EDC64_112159</name>
</gene>
<dbReference type="OrthoDB" id="9806174at2"/>
<evidence type="ECO:0000313" key="4">
    <source>
        <dbReference type="Proteomes" id="UP000294664"/>
    </source>
</evidence>
<accession>A0A4R3LQQ5</accession>
<evidence type="ECO:0000259" key="2">
    <source>
        <dbReference type="Pfam" id="PF21741"/>
    </source>
</evidence>
<feature type="domain" description="DUF6867" evidence="2">
    <location>
        <begin position="44"/>
        <end position="144"/>
    </location>
</feature>
<comment type="caution">
    <text evidence="3">The sequence shown here is derived from an EMBL/GenBank/DDBJ whole genome shotgun (WGS) entry which is preliminary data.</text>
</comment>
<reference evidence="3 4" key="1">
    <citation type="submission" date="2019-03" db="EMBL/GenBank/DDBJ databases">
        <title>Genomic Encyclopedia of Type Strains, Phase IV (KMG-IV): sequencing the most valuable type-strain genomes for metagenomic binning, comparative biology and taxonomic classification.</title>
        <authorList>
            <person name="Goeker M."/>
        </authorList>
    </citation>
    <scope>NUCLEOTIDE SEQUENCE [LARGE SCALE GENOMIC DNA]</scope>
    <source>
        <strain evidence="3 4">DSM 9035</strain>
    </source>
</reference>
<feature type="transmembrane region" description="Helical" evidence="1">
    <location>
        <begin position="12"/>
        <end position="32"/>
    </location>
</feature>
<dbReference type="InterPro" id="IPR049201">
    <property type="entry name" value="DUF6867"/>
</dbReference>
<evidence type="ECO:0000256" key="1">
    <source>
        <dbReference type="SAM" id="Phobius"/>
    </source>
</evidence>
<protein>
    <recommendedName>
        <fullName evidence="2">DUF6867 domain-containing protein</fullName>
    </recommendedName>
</protein>
<keyword evidence="1" id="KW-1133">Transmembrane helix</keyword>
<keyword evidence="1" id="KW-0472">Membrane</keyword>
<keyword evidence="4" id="KW-1185">Reference proteome</keyword>
<dbReference type="RefSeq" id="WP_132033879.1">
    <property type="nucleotide sequence ID" value="NZ_SMAI01000012.1"/>
</dbReference>
<feature type="transmembrane region" description="Helical" evidence="1">
    <location>
        <begin position="102"/>
        <end position="120"/>
    </location>
</feature>
<dbReference type="Proteomes" id="UP000294664">
    <property type="component" value="Unassembled WGS sequence"/>
</dbReference>
<proteinExistence type="predicted"/>
<dbReference type="AlphaFoldDB" id="A0A4R3LQQ5"/>
<dbReference type="EMBL" id="SMAI01000012">
    <property type="protein sequence ID" value="TCT02720.1"/>
    <property type="molecule type" value="Genomic_DNA"/>
</dbReference>
<organism evidence="3 4">
    <name type="scientific">Aquabacter spiritensis</name>
    <dbReference type="NCBI Taxonomy" id="933073"/>
    <lineage>
        <taxon>Bacteria</taxon>
        <taxon>Pseudomonadati</taxon>
        <taxon>Pseudomonadota</taxon>
        <taxon>Alphaproteobacteria</taxon>
        <taxon>Hyphomicrobiales</taxon>
        <taxon>Xanthobacteraceae</taxon>
        <taxon>Aquabacter</taxon>
    </lineage>
</organism>
<keyword evidence="1" id="KW-0812">Transmembrane</keyword>
<dbReference type="Pfam" id="PF21741">
    <property type="entry name" value="DUF6867"/>
    <property type="match status" value="1"/>
</dbReference>
<name>A0A4R3LQQ5_9HYPH</name>
<evidence type="ECO:0000313" key="3">
    <source>
        <dbReference type="EMBL" id="TCT02720.1"/>
    </source>
</evidence>
<sequence length="153" mass="16736">MAPIAEPGRPSAPMLVLPLVVLVAILVLSVAHPSSVVEVSTGDFMLVTLFLGGGAAFLTGRAVAKGWSPFWQVLVYSALLTGAVRFCHFALFQGTLFAYDHYLLELALLFAIATLGFRAVRKQQMTHRYGWLFEPAGWLCWRARRGRDGDPAS</sequence>